<organism evidence="8 9">
    <name type="scientific">Acidovorax facilis</name>
    <dbReference type="NCBI Taxonomy" id="12917"/>
    <lineage>
        <taxon>Bacteria</taxon>
        <taxon>Pseudomonadati</taxon>
        <taxon>Pseudomonadota</taxon>
        <taxon>Betaproteobacteria</taxon>
        <taxon>Burkholderiales</taxon>
        <taxon>Comamonadaceae</taxon>
        <taxon>Acidovorax</taxon>
    </lineage>
</organism>
<dbReference type="EC" id="2.7.13.3" evidence="2"/>
<dbReference type="Proteomes" id="UP001595693">
    <property type="component" value="Unassembled WGS sequence"/>
</dbReference>
<evidence type="ECO:0000256" key="4">
    <source>
        <dbReference type="ARBA" id="ARBA00022777"/>
    </source>
</evidence>
<protein>
    <recommendedName>
        <fullName evidence="2">histidine kinase</fullName>
        <ecNumber evidence="2">2.7.13.3</ecNumber>
    </recommendedName>
</protein>
<name>A0ABV8DDJ1_9BURK</name>
<evidence type="ECO:0000256" key="6">
    <source>
        <dbReference type="SAM" id="Phobius"/>
    </source>
</evidence>
<evidence type="ECO:0000256" key="1">
    <source>
        <dbReference type="ARBA" id="ARBA00000085"/>
    </source>
</evidence>
<comment type="catalytic activity">
    <reaction evidence="1">
        <text>ATP + protein L-histidine = ADP + protein N-phospho-L-histidine.</text>
        <dbReference type="EC" id="2.7.13.3"/>
    </reaction>
</comment>
<feature type="domain" description="Histidine kinase/HSP90-like ATPase" evidence="7">
    <location>
        <begin position="178"/>
        <end position="277"/>
    </location>
</feature>
<dbReference type="Pfam" id="PF02518">
    <property type="entry name" value="HATPase_c"/>
    <property type="match status" value="1"/>
</dbReference>
<keyword evidence="3" id="KW-0808">Transferase</keyword>
<dbReference type="Gene3D" id="3.30.565.10">
    <property type="entry name" value="Histidine kinase-like ATPase, C-terminal domain"/>
    <property type="match status" value="1"/>
</dbReference>
<gene>
    <name evidence="8" type="ORF">ACFOW3_18485</name>
</gene>
<proteinExistence type="predicted"/>
<keyword evidence="6" id="KW-0472">Membrane</keyword>
<evidence type="ECO:0000256" key="2">
    <source>
        <dbReference type="ARBA" id="ARBA00012438"/>
    </source>
</evidence>
<dbReference type="PANTHER" id="PTHR24421">
    <property type="entry name" value="NITRATE/NITRITE SENSOR PROTEIN NARX-RELATED"/>
    <property type="match status" value="1"/>
</dbReference>
<dbReference type="InterPro" id="IPR036890">
    <property type="entry name" value="HATPase_C_sf"/>
</dbReference>
<evidence type="ECO:0000313" key="8">
    <source>
        <dbReference type="EMBL" id="MFC3936611.1"/>
    </source>
</evidence>
<keyword evidence="5" id="KW-0902">Two-component regulatory system</keyword>
<keyword evidence="9" id="KW-1185">Reference proteome</keyword>
<comment type="caution">
    <text evidence="8">The sequence shown here is derived from an EMBL/GenBank/DDBJ whole genome shotgun (WGS) entry which is preliminary data.</text>
</comment>
<dbReference type="SMART" id="SM00387">
    <property type="entry name" value="HATPase_c"/>
    <property type="match status" value="1"/>
</dbReference>
<evidence type="ECO:0000259" key="7">
    <source>
        <dbReference type="SMART" id="SM00387"/>
    </source>
</evidence>
<dbReference type="SUPFAM" id="SSF55874">
    <property type="entry name" value="ATPase domain of HSP90 chaperone/DNA topoisomerase II/histidine kinase"/>
    <property type="match status" value="1"/>
</dbReference>
<evidence type="ECO:0000256" key="3">
    <source>
        <dbReference type="ARBA" id="ARBA00022679"/>
    </source>
</evidence>
<evidence type="ECO:0000256" key="5">
    <source>
        <dbReference type="ARBA" id="ARBA00023012"/>
    </source>
</evidence>
<sequence>MFRTRPPWFAVVCIGIWLVQCVLMAVAFHWVGSVRAPAQPWWELAALGAALALGAMLLVQLPRAMQWRPRVGLRPSAEVLAQRRRIAQDLHDNVGSQLVFALAMLESSTLREPQIRAALEKCLLDLRLLADSMDSEDAPLADRLARLRYRVCPVLAQRGIRMTWDVETGPDAEFPHAESATHLLAIVQEALSNALQHAQATEIVVRSITRPDLAAWCIEICDNGRGMEPPPGPQGAVAGGSGMAGMARRAALAGGELQVLRGEGGGACIRAIVPLARSVHGVRAR</sequence>
<dbReference type="InterPro" id="IPR050482">
    <property type="entry name" value="Sensor_HK_TwoCompSys"/>
</dbReference>
<dbReference type="InterPro" id="IPR003594">
    <property type="entry name" value="HATPase_dom"/>
</dbReference>
<reference evidence="9" key="1">
    <citation type="journal article" date="2019" name="Int. J. Syst. Evol. Microbiol.">
        <title>The Global Catalogue of Microorganisms (GCM) 10K type strain sequencing project: providing services to taxonomists for standard genome sequencing and annotation.</title>
        <authorList>
            <consortium name="The Broad Institute Genomics Platform"/>
            <consortium name="The Broad Institute Genome Sequencing Center for Infectious Disease"/>
            <person name="Wu L."/>
            <person name="Ma J."/>
        </authorList>
    </citation>
    <scope>NUCLEOTIDE SEQUENCE [LARGE SCALE GENOMIC DNA]</scope>
    <source>
        <strain evidence="9">CCUG 2113</strain>
    </source>
</reference>
<feature type="transmembrane region" description="Helical" evidence="6">
    <location>
        <begin position="41"/>
        <end position="61"/>
    </location>
</feature>
<keyword evidence="6" id="KW-1133">Transmembrane helix</keyword>
<dbReference type="CDD" id="cd16917">
    <property type="entry name" value="HATPase_UhpB-NarQ-NarX-like"/>
    <property type="match status" value="1"/>
</dbReference>
<dbReference type="RefSeq" id="WP_055397779.1">
    <property type="nucleotide sequence ID" value="NZ_JAMXAX010000010.1"/>
</dbReference>
<dbReference type="EMBL" id="JBHSAJ010000056">
    <property type="protein sequence ID" value="MFC3936611.1"/>
    <property type="molecule type" value="Genomic_DNA"/>
</dbReference>
<feature type="transmembrane region" description="Helical" evidence="6">
    <location>
        <begin position="7"/>
        <end position="29"/>
    </location>
</feature>
<dbReference type="PANTHER" id="PTHR24421:SF10">
    <property type="entry name" value="NITRATE_NITRITE SENSOR PROTEIN NARQ"/>
    <property type="match status" value="1"/>
</dbReference>
<keyword evidence="4 8" id="KW-0418">Kinase</keyword>
<evidence type="ECO:0000313" key="9">
    <source>
        <dbReference type="Proteomes" id="UP001595693"/>
    </source>
</evidence>
<dbReference type="GO" id="GO:0016301">
    <property type="term" value="F:kinase activity"/>
    <property type="evidence" value="ECO:0007669"/>
    <property type="project" value="UniProtKB-KW"/>
</dbReference>
<accession>A0ABV8DDJ1</accession>
<keyword evidence="6" id="KW-0812">Transmembrane</keyword>